<feature type="transmembrane region" description="Helical" evidence="2">
    <location>
        <begin position="449"/>
        <end position="474"/>
    </location>
</feature>
<keyword evidence="3" id="KW-0762">Sugar transport</keyword>
<dbReference type="SUPFAM" id="SSF103473">
    <property type="entry name" value="MFS general substrate transporter"/>
    <property type="match status" value="1"/>
</dbReference>
<feature type="transmembrane region" description="Helical" evidence="2">
    <location>
        <begin position="300"/>
        <end position="321"/>
    </location>
</feature>
<organism evidence="3 4">
    <name type="scientific">Caballeronia sordidicola</name>
    <name type="common">Burkholderia sordidicola</name>
    <dbReference type="NCBI Taxonomy" id="196367"/>
    <lineage>
        <taxon>Bacteria</taxon>
        <taxon>Pseudomonadati</taxon>
        <taxon>Pseudomonadota</taxon>
        <taxon>Betaproteobacteria</taxon>
        <taxon>Burkholderiales</taxon>
        <taxon>Burkholderiaceae</taxon>
        <taxon>Caballeronia</taxon>
    </lineage>
</organism>
<evidence type="ECO:0000313" key="3">
    <source>
        <dbReference type="EMBL" id="OXC75822.1"/>
    </source>
</evidence>
<feature type="transmembrane region" description="Helical" evidence="2">
    <location>
        <begin position="170"/>
        <end position="192"/>
    </location>
</feature>
<feature type="transmembrane region" description="Helical" evidence="2">
    <location>
        <begin position="126"/>
        <end position="149"/>
    </location>
</feature>
<feature type="transmembrane region" description="Helical" evidence="2">
    <location>
        <begin position="262"/>
        <end position="280"/>
    </location>
</feature>
<keyword evidence="2" id="KW-0812">Transmembrane</keyword>
<evidence type="ECO:0000256" key="2">
    <source>
        <dbReference type="SAM" id="Phobius"/>
    </source>
</evidence>
<keyword evidence="2" id="KW-1133">Transmembrane helix</keyword>
<comment type="similarity">
    <text evidence="1">Belongs to the sodium:galactoside symporter (TC 2.A.2) family.</text>
</comment>
<comment type="caution">
    <text evidence="3">The sequence shown here is derived from an EMBL/GenBank/DDBJ whole genome shotgun (WGS) entry which is preliminary data.</text>
</comment>
<dbReference type="GO" id="GO:0008643">
    <property type="term" value="P:carbohydrate transport"/>
    <property type="evidence" value="ECO:0007669"/>
    <property type="project" value="InterPro"/>
</dbReference>
<dbReference type="GO" id="GO:0015293">
    <property type="term" value="F:symporter activity"/>
    <property type="evidence" value="ECO:0007669"/>
    <property type="project" value="InterPro"/>
</dbReference>
<feature type="transmembrane region" description="Helical" evidence="2">
    <location>
        <begin position="357"/>
        <end position="379"/>
    </location>
</feature>
<dbReference type="InterPro" id="IPR036259">
    <property type="entry name" value="MFS_trans_sf"/>
</dbReference>
<feature type="transmembrane region" description="Helical" evidence="2">
    <location>
        <begin position="204"/>
        <end position="229"/>
    </location>
</feature>
<keyword evidence="2" id="KW-0472">Membrane</keyword>
<feature type="transmembrane region" description="Helical" evidence="2">
    <location>
        <begin position="102"/>
        <end position="120"/>
    </location>
</feature>
<feature type="transmembrane region" description="Helical" evidence="2">
    <location>
        <begin position="400"/>
        <end position="429"/>
    </location>
</feature>
<feature type="transmembrane region" description="Helical" evidence="2">
    <location>
        <begin position="328"/>
        <end position="351"/>
    </location>
</feature>
<dbReference type="EMBL" id="MTHB01000159">
    <property type="protein sequence ID" value="OXC75822.1"/>
    <property type="molecule type" value="Genomic_DNA"/>
</dbReference>
<accession>A0A226WX99</accession>
<proteinExistence type="inferred from homology"/>
<dbReference type="Pfam" id="PF13347">
    <property type="entry name" value="MFS_2"/>
    <property type="match status" value="1"/>
</dbReference>
<dbReference type="AlphaFoldDB" id="A0A226WX99"/>
<evidence type="ECO:0000256" key="1">
    <source>
        <dbReference type="ARBA" id="ARBA00009617"/>
    </source>
</evidence>
<keyword evidence="3" id="KW-0813">Transport</keyword>
<dbReference type="OrthoDB" id="181905at2"/>
<dbReference type="Proteomes" id="UP000214720">
    <property type="component" value="Unassembled WGS sequence"/>
</dbReference>
<dbReference type="InterPro" id="IPR039672">
    <property type="entry name" value="MFS_2"/>
</dbReference>
<dbReference type="PANTHER" id="PTHR11328:SF24">
    <property type="entry name" value="MAJOR FACILITATOR SUPERFAMILY (MFS) PROFILE DOMAIN-CONTAINING PROTEIN"/>
    <property type="match status" value="1"/>
</dbReference>
<feature type="transmembrane region" description="Helical" evidence="2">
    <location>
        <begin position="53"/>
        <end position="81"/>
    </location>
</feature>
<gene>
    <name evidence="3" type="ORF">BSU04_24210</name>
</gene>
<evidence type="ECO:0000313" key="4">
    <source>
        <dbReference type="Proteomes" id="UP000214720"/>
    </source>
</evidence>
<dbReference type="GO" id="GO:0005886">
    <property type="term" value="C:plasma membrane"/>
    <property type="evidence" value="ECO:0007669"/>
    <property type="project" value="TreeGrafter"/>
</dbReference>
<dbReference type="Gene3D" id="1.20.1250.20">
    <property type="entry name" value="MFS general substrate transporter like domains"/>
    <property type="match status" value="2"/>
</dbReference>
<dbReference type="PANTHER" id="PTHR11328">
    <property type="entry name" value="MAJOR FACILITATOR SUPERFAMILY DOMAIN-CONTAINING PROTEIN"/>
    <property type="match status" value="1"/>
</dbReference>
<protein>
    <submittedName>
        <fullName evidence="3">Sugar transporter</fullName>
    </submittedName>
</protein>
<sequence length="494" mass="52002">MSAVVTTPDTTPDHLIDAIARRHTPLPLLPKIAYSAGSFVDAVTNNVMTVFGLFYVTAICGVSGASAGVALSAGLVVDAILDPLIGSISDGWRSRLGRRLPFMMLGLPLSMIAFVMIFSLPKGVPATTLFVTLLLLSVMLRVSVSLFNLPFLALGAELTDDYAERSRVAAWRWGLGMIGGLATVLIGFGLFFKGADGLSQKSAYTPFAMTCAALAIGGALAAMWGTFVLRGRAHPIAVNRPGWLRALLAGLVEIFRNRSFRVLFSSSMLFFVAQGVALSLGLHANTYFWRLSGDGIKVVMLAYFCGLLAGAPLIGVFAHLFDKKRMLLVSLGILIVTQALPASLRLAGLLHMEGMPLVIVLACNAAIGGLGLTAAAIAVSSMLADAADEHEYLFGSRREGLYFAGWAFAGKVATGGGALIAGLVLQFSGFPSGAAANAGAQVALRPETISLLGLCYGPGAALFSIAGVLIMLLYRLDRPTHARILEQLIQQRAV</sequence>
<reference evidence="4" key="1">
    <citation type="submission" date="2017-01" db="EMBL/GenBank/DDBJ databases">
        <title>Genome Analysis of Deinococcus marmoris KOPRI26562.</title>
        <authorList>
            <person name="Kim J.H."/>
            <person name="Oh H.-M."/>
        </authorList>
    </citation>
    <scope>NUCLEOTIDE SEQUENCE [LARGE SCALE GENOMIC DNA]</scope>
    <source>
        <strain evidence="4">PAMC 26633</strain>
    </source>
</reference>
<name>A0A226WX99_CABSO</name>